<dbReference type="EMBL" id="REGN01003146">
    <property type="protein sequence ID" value="RNA24299.1"/>
    <property type="molecule type" value="Genomic_DNA"/>
</dbReference>
<proteinExistence type="predicted"/>
<evidence type="ECO:0000313" key="2">
    <source>
        <dbReference type="Proteomes" id="UP000276133"/>
    </source>
</evidence>
<dbReference type="Proteomes" id="UP000276133">
    <property type="component" value="Unassembled WGS sequence"/>
</dbReference>
<dbReference type="AlphaFoldDB" id="A0A3M7RLG3"/>
<gene>
    <name evidence="1" type="ORF">BpHYR1_014372</name>
</gene>
<name>A0A3M7RLG3_BRAPC</name>
<keyword evidence="2" id="KW-1185">Reference proteome</keyword>
<protein>
    <submittedName>
        <fullName evidence="1">Uncharacterized protein</fullName>
    </submittedName>
</protein>
<reference evidence="1 2" key="1">
    <citation type="journal article" date="2018" name="Sci. Rep.">
        <title>Genomic signatures of local adaptation to the degree of environmental predictability in rotifers.</title>
        <authorList>
            <person name="Franch-Gras L."/>
            <person name="Hahn C."/>
            <person name="Garcia-Roger E.M."/>
            <person name="Carmona M.J."/>
            <person name="Serra M."/>
            <person name="Gomez A."/>
        </authorList>
    </citation>
    <scope>NUCLEOTIDE SEQUENCE [LARGE SCALE GENOMIC DNA]</scope>
    <source>
        <strain evidence="1">HYR1</strain>
    </source>
</reference>
<organism evidence="1 2">
    <name type="scientific">Brachionus plicatilis</name>
    <name type="common">Marine rotifer</name>
    <name type="synonym">Brachionus muelleri</name>
    <dbReference type="NCBI Taxonomy" id="10195"/>
    <lineage>
        <taxon>Eukaryota</taxon>
        <taxon>Metazoa</taxon>
        <taxon>Spiralia</taxon>
        <taxon>Gnathifera</taxon>
        <taxon>Rotifera</taxon>
        <taxon>Eurotatoria</taxon>
        <taxon>Monogononta</taxon>
        <taxon>Pseudotrocha</taxon>
        <taxon>Ploima</taxon>
        <taxon>Brachionidae</taxon>
        <taxon>Brachionus</taxon>
    </lineage>
</organism>
<accession>A0A3M7RLG3</accession>
<comment type="caution">
    <text evidence="1">The sequence shown here is derived from an EMBL/GenBank/DDBJ whole genome shotgun (WGS) entry which is preliminary data.</text>
</comment>
<evidence type="ECO:0000313" key="1">
    <source>
        <dbReference type="EMBL" id="RNA24299.1"/>
    </source>
</evidence>
<sequence>MHSKNIVTGGYSSDLIIGSMKKKFRSQIKSLLNNSTFTSIFPKSTFNLLKHFLQKPLIRSCLQKFINNFILLLDKHICPDYHLSFVQIVCASTLWNLGRLASVALNCPESDSWRLHKYPYHCDMNCETDYGPTC</sequence>